<dbReference type="Gene3D" id="3.90.640.10">
    <property type="entry name" value="Actin, Chain A, domain 4"/>
    <property type="match status" value="2"/>
</dbReference>
<dbReference type="PANTHER" id="PTHR11937">
    <property type="entry name" value="ACTIN"/>
    <property type="match status" value="1"/>
</dbReference>
<reference evidence="4 5" key="1">
    <citation type="journal article" date="2017" name="Int. J. Parasitol.">
        <title>The genome of the protozoan parasite Cystoisospora suis and a reverse vaccinology approach to identify vaccine candidates.</title>
        <authorList>
            <person name="Palmieri N."/>
            <person name="Shrestha A."/>
            <person name="Ruttkowski B."/>
            <person name="Beck T."/>
            <person name="Vogl C."/>
            <person name="Tomley F."/>
            <person name="Blake D.P."/>
            <person name="Joachim A."/>
        </authorList>
    </citation>
    <scope>NUCLEOTIDE SEQUENCE [LARGE SCALE GENOMIC DNA]</scope>
    <source>
        <strain evidence="4 5">Wien I</strain>
    </source>
</reference>
<name>A0A2C6KVM0_9APIC</name>
<dbReference type="SMART" id="SM00268">
    <property type="entry name" value="ACTIN"/>
    <property type="match status" value="1"/>
</dbReference>
<dbReference type="EMBL" id="MIGC01003043">
    <property type="protein sequence ID" value="PHJ20056.1"/>
    <property type="molecule type" value="Genomic_DNA"/>
</dbReference>
<proteinExistence type="inferred from homology"/>
<feature type="compositionally biased region" description="Basic and acidic residues" evidence="3">
    <location>
        <begin position="329"/>
        <end position="371"/>
    </location>
</feature>
<dbReference type="AlphaFoldDB" id="A0A2C6KVM0"/>
<dbReference type="InterPro" id="IPR043129">
    <property type="entry name" value="ATPase_NBD"/>
</dbReference>
<dbReference type="Gene3D" id="3.30.420.40">
    <property type="match status" value="4"/>
</dbReference>
<feature type="region of interest" description="Disordered" evidence="3">
    <location>
        <begin position="1"/>
        <end position="22"/>
    </location>
</feature>
<dbReference type="InterPro" id="IPR004000">
    <property type="entry name" value="Actin"/>
</dbReference>
<feature type="compositionally biased region" description="Basic and acidic residues" evidence="3">
    <location>
        <begin position="288"/>
        <end position="310"/>
    </location>
</feature>
<dbReference type="RefSeq" id="XP_067921747.1">
    <property type="nucleotide sequence ID" value="XM_068066283.1"/>
</dbReference>
<evidence type="ECO:0000256" key="3">
    <source>
        <dbReference type="SAM" id="MobiDB-lite"/>
    </source>
</evidence>
<protein>
    <submittedName>
        <fullName evidence="4">Actin-like protein alp4</fullName>
    </submittedName>
</protein>
<feature type="region of interest" description="Disordered" evidence="3">
    <location>
        <begin position="266"/>
        <end position="371"/>
    </location>
</feature>
<comment type="similarity">
    <text evidence="2">Belongs to the actin family.</text>
</comment>
<gene>
    <name evidence="4" type="ORF">CSUI_006118</name>
</gene>
<feature type="compositionally biased region" description="Low complexity" evidence="3">
    <location>
        <begin position="10"/>
        <end position="19"/>
    </location>
</feature>
<evidence type="ECO:0000256" key="2">
    <source>
        <dbReference type="RuleBase" id="RU000487"/>
    </source>
</evidence>
<feature type="region of interest" description="Disordered" evidence="3">
    <location>
        <begin position="527"/>
        <end position="550"/>
    </location>
</feature>
<evidence type="ECO:0000313" key="5">
    <source>
        <dbReference type="Proteomes" id="UP000221165"/>
    </source>
</evidence>
<feature type="compositionally biased region" description="Basic residues" evidence="3">
    <location>
        <begin position="268"/>
        <end position="278"/>
    </location>
</feature>
<dbReference type="Pfam" id="PF00022">
    <property type="entry name" value="Actin"/>
    <property type="match status" value="1"/>
</dbReference>
<sequence length="571" mass="62631">MNSKHVIPTRSRSSSSLSLPFQPTTPAGGGGGGIGGGMLAEDFYYFEKLPLVIEFGQSLCKAGLGGEAEPQCIVRTRELTQPYHLYPYSAVRVSGSPCIKQTSLENYTMAKYRLRVMLEDLFFKKLLIHPRERPVVICEGLMRSPTEKAALVDLLFNIYDVPSISFVPDLVSPLYCCGLDTGVVIDVGYTETRIMATAAGCPILHSLTVCPVGGASVNHELRHLLRAFQSSDPIALALIDNLSVEQLEDMKLACCYVAFDLTEASAHRREREKKRREKKAAVGGKKKSQGEKKKEGGKETQEKKESKETAGGDEDDAKGGGAAEDEEEEKKNESEVKEGVEERRKEDNNDTGEDDHAKGEKTSAKEEKEVKFPPFKSTKDIKYCVTSDACLTVKAEIRWKACEILFGGAEDSVTSIQEGICECLSKCPAEVARLVAQNLVLCGGTAQFRGFTTRLAVELDLHLAEEDKLRNLRGVVKFGVPCFSPLLRAWTGGSMHAGLEGRKEYKRADYDGGAPIPDWTTWALFETSSGDETGPGVSTMPTSSPRPFESRERFLPSMLSQETFECGNTSD</sequence>
<comment type="caution">
    <text evidence="4">The sequence shown here is derived from an EMBL/GenBank/DDBJ whole genome shotgun (WGS) entry which is preliminary data.</text>
</comment>
<keyword evidence="5" id="KW-1185">Reference proteome</keyword>
<dbReference type="GeneID" id="94429494"/>
<evidence type="ECO:0000256" key="1">
    <source>
        <dbReference type="ARBA" id="ARBA00049360"/>
    </source>
</evidence>
<dbReference type="VEuPathDB" id="ToxoDB:CSUI_006118"/>
<dbReference type="SUPFAM" id="SSF53067">
    <property type="entry name" value="Actin-like ATPase domain"/>
    <property type="match status" value="2"/>
</dbReference>
<dbReference type="OrthoDB" id="337660at2759"/>
<organism evidence="4 5">
    <name type="scientific">Cystoisospora suis</name>
    <dbReference type="NCBI Taxonomy" id="483139"/>
    <lineage>
        <taxon>Eukaryota</taxon>
        <taxon>Sar</taxon>
        <taxon>Alveolata</taxon>
        <taxon>Apicomplexa</taxon>
        <taxon>Conoidasida</taxon>
        <taxon>Coccidia</taxon>
        <taxon>Eucoccidiorida</taxon>
        <taxon>Eimeriorina</taxon>
        <taxon>Sarcocystidae</taxon>
        <taxon>Cystoisospora</taxon>
    </lineage>
</organism>
<evidence type="ECO:0000313" key="4">
    <source>
        <dbReference type="EMBL" id="PHJ20056.1"/>
    </source>
</evidence>
<accession>A0A2C6KVM0</accession>
<dbReference type="Proteomes" id="UP000221165">
    <property type="component" value="Unassembled WGS sequence"/>
</dbReference>
<comment type="catalytic activity">
    <reaction evidence="1">
        <text>ATP + H2O = ADP + phosphate + H(+)</text>
        <dbReference type="Rhea" id="RHEA:13065"/>
        <dbReference type="ChEBI" id="CHEBI:15377"/>
        <dbReference type="ChEBI" id="CHEBI:15378"/>
        <dbReference type="ChEBI" id="CHEBI:30616"/>
        <dbReference type="ChEBI" id="CHEBI:43474"/>
        <dbReference type="ChEBI" id="CHEBI:456216"/>
    </reaction>
</comment>